<sequence length="320" mass="32524">MPATTTRRVVTAGLHVADVLGRYVDAIPPGQGLALLDEIRLTVAGTAAATAVDLARLGVPVATVGAVGDDALGAFLRSTMAGEGVDIDGLVVRPERPTSATMLPIRRDGSRPALHVIGSNAAIRPDDLASIDFSDVAVLHLGGTCLLPGIDGAPSVELLRRARAAGVVTTMDFIPTGAAADREAVLPCLPYVDYLFPSEEDALSFAGATTLSEAITFYLAAGVSTLVITRGAAGVSVSTRAGRDMRLPAYAVDVVDTTGCGDAFSAGFIWGLVDGLSTAECAERGLACGSLVATGLGSDAGLYSAADVVRLRAEGVRGAF</sequence>
<dbReference type="STRING" id="993073.AS029_15560"/>
<evidence type="ECO:0000256" key="2">
    <source>
        <dbReference type="ARBA" id="ARBA00022777"/>
    </source>
</evidence>
<evidence type="ECO:0000313" key="5">
    <source>
        <dbReference type="Proteomes" id="UP000183203"/>
    </source>
</evidence>
<dbReference type="OrthoDB" id="9775849at2"/>
<dbReference type="Pfam" id="PF00294">
    <property type="entry name" value="PfkB"/>
    <property type="match status" value="1"/>
</dbReference>
<keyword evidence="2 4" id="KW-0418">Kinase</keyword>
<dbReference type="Gene3D" id="3.40.1190.20">
    <property type="match status" value="1"/>
</dbReference>
<name>A0A1G6QXK6_9MICO</name>
<dbReference type="PANTHER" id="PTHR10584">
    <property type="entry name" value="SUGAR KINASE"/>
    <property type="match status" value="1"/>
</dbReference>
<evidence type="ECO:0000313" key="4">
    <source>
        <dbReference type="EMBL" id="SDC96495.1"/>
    </source>
</evidence>
<dbReference type="Proteomes" id="UP000183203">
    <property type="component" value="Unassembled WGS sequence"/>
</dbReference>
<dbReference type="CDD" id="cd01166">
    <property type="entry name" value="KdgK"/>
    <property type="match status" value="1"/>
</dbReference>
<dbReference type="RefSeq" id="WP_058233503.1">
    <property type="nucleotide sequence ID" value="NZ_FMYG01000009.1"/>
</dbReference>
<protein>
    <submittedName>
        <fullName evidence="4">Sugar or nucleoside kinase, ribokinase family</fullName>
    </submittedName>
</protein>
<keyword evidence="1" id="KW-0808">Transferase</keyword>
<dbReference type="InterPro" id="IPR011611">
    <property type="entry name" value="PfkB_dom"/>
</dbReference>
<evidence type="ECO:0000256" key="1">
    <source>
        <dbReference type="ARBA" id="ARBA00022679"/>
    </source>
</evidence>
<dbReference type="AlphaFoldDB" id="A0A1G6QXK6"/>
<accession>A0A1G6QXK6</accession>
<organism evidence="4 5">
    <name type="scientific">Microbacterium enclense</name>
    <dbReference type="NCBI Taxonomy" id="993073"/>
    <lineage>
        <taxon>Bacteria</taxon>
        <taxon>Bacillati</taxon>
        <taxon>Actinomycetota</taxon>
        <taxon>Actinomycetes</taxon>
        <taxon>Micrococcales</taxon>
        <taxon>Microbacteriaceae</taxon>
        <taxon>Microbacterium</taxon>
    </lineage>
</organism>
<dbReference type="EMBL" id="FMYG01000009">
    <property type="protein sequence ID" value="SDC96495.1"/>
    <property type="molecule type" value="Genomic_DNA"/>
</dbReference>
<dbReference type="PANTHER" id="PTHR10584:SF166">
    <property type="entry name" value="RIBOKINASE"/>
    <property type="match status" value="1"/>
</dbReference>
<dbReference type="SUPFAM" id="SSF53613">
    <property type="entry name" value="Ribokinase-like"/>
    <property type="match status" value="1"/>
</dbReference>
<proteinExistence type="predicted"/>
<feature type="domain" description="Carbohydrate kinase PfkB" evidence="3">
    <location>
        <begin position="21"/>
        <end position="299"/>
    </location>
</feature>
<evidence type="ECO:0000259" key="3">
    <source>
        <dbReference type="Pfam" id="PF00294"/>
    </source>
</evidence>
<dbReference type="GO" id="GO:0016301">
    <property type="term" value="F:kinase activity"/>
    <property type="evidence" value="ECO:0007669"/>
    <property type="project" value="UniProtKB-KW"/>
</dbReference>
<dbReference type="GO" id="GO:0005829">
    <property type="term" value="C:cytosol"/>
    <property type="evidence" value="ECO:0007669"/>
    <property type="project" value="TreeGrafter"/>
</dbReference>
<dbReference type="InterPro" id="IPR029056">
    <property type="entry name" value="Ribokinase-like"/>
</dbReference>
<reference evidence="4 5" key="1">
    <citation type="submission" date="2016-09" db="EMBL/GenBank/DDBJ databases">
        <authorList>
            <person name="Capua I."/>
            <person name="De Benedictis P."/>
            <person name="Joannis T."/>
            <person name="Lombin L.H."/>
            <person name="Cattoli G."/>
        </authorList>
    </citation>
    <scope>NUCLEOTIDE SEQUENCE [LARGE SCALE GENOMIC DNA]</scope>
    <source>
        <strain evidence="4 5">NIO-1002</strain>
    </source>
</reference>
<gene>
    <name evidence="4" type="ORF">SAMN05216418_3403</name>
</gene>